<evidence type="ECO:0000313" key="2">
    <source>
        <dbReference type="EMBL" id="GAO13732.1"/>
    </source>
</evidence>
<dbReference type="EMBL" id="BBTG02000007">
    <property type="protein sequence ID" value="GAO13732.1"/>
    <property type="molecule type" value="Genomic_DNA"/>
</dbReference>
<feature type="region of interest" description="Disordered" evidence="1">
    <location>
        <begin position="114"/>
        <end position="144"/>
    </location>
</feature>
<dbReference type="AlphaFoldDB" id="A0A1B5KS99"/>
<sequence>MEAERGRGGREKEWEWRRKCFPVAVLSVISAQCLYHGASSIIRHLCGPANHHGQAAGSLAGRQDNLPHTWSSAVPRHPTRHRRVRAPRGAACRLRREIQVDGKVKAGLRRSLGHVGGHQLGRKGGLPNRPVKLHRPGPAGLGERLHVRQRHDDAAPPDDEDDPVEQVQRQAVPVRPVHRYAQRGRPRPLRRGQLPQTGCEAVKGPDEKRDEPCAPFRSAGAAAAVLLLCLGAVRVEERQLLARCLCARARDGSHRERVAFPSPPVVEEREVEVRAGFDFERAGAARDLQSHHVGGWVVRGCCGGGCHAWVEQDDSQHAEGPVTEPDYHRDPEQGVVFAVEYGDMAAGALSPEFTVFFRGGGGTPWGSQTYPSMATRTMMDRQM</sequence>
<name>A0A1B5KS99_USTVR</name>
<comment type="caution">
    <text evidence="2">The sequence shown here is derived from an EMBL/GenBank/DDBJ whole genome shotgun (WGS) entry which is preliminary data.</text>
</comment>
<feature type="region of interest" description="Disordered" evidence="1">
    <location>
        <begin position="52"/>
        <end position="88"/>
    </location>
</feature>
<accession>A0A1B5KS99</accession>
<protein>
    <submittedName>
        <fullName evidence="2">Uncharacterized protein</fullName>
    </submittedName>
</protein>
<evidence type="ECO:0000256" key="1">
    <source>
        <dbReference type="SAM" id="MobiDB-lite"/>
    </source>
</evidence>
<evidence type="ECO:0000313" key="3">
    <source>
        <dbReference type="Proteomes" id="UP000054053"/>
    </source>
</evidence>
<feature type="compositionally biased region" description="Basic residues" evidence="1">
    <location>
        <begin position="77"/>
        <end position="86"/>
    </location>
</feature>
<reference evidence="3" key="1">
    <citation type="journal article" date="2016" name="Genome Announc.">
        <title>Genome sequence of Ustilaginoidea virens IPU010, a rice pathogenic fungus causing false smut.</title>
        <authorList>
            <person name="Kumagai T."/>
            <person name="Ishii T."/>
            <person name="Terai G."/>
            <person name="Umemura M."/>
            <person name="Machida M."/>
            <person name="Asai K."/>
        </authorList>
    </citation>
    <scope>NUCLEOTIDE SEQUENCE [LARGE SCALE GENOMIC DNA]</scope>
    <source>
        <strain evidence="3">IPU010</strain>
    </source>
</reference>
<proteinExistence type="predicted"/>
<organism evidence="2 3">
    <name type="scientific">Ustilaginoidea virens</name>
    <name type="common">Rice false smut fungus</name>
    <name type="synonym">Villosiclava virens</name>
    <dbReference type="NCBI Taxonomy" id="1159556"/>
    <lineage>
        <taxon>Eukaryota</taxon>
        <taxon>Fungi</taxon>
        <taxon>Dikarya</taxon>
        <taxon>Ascomycota</taxon>
        <taxon>Pezizomycotina</taxon>
        <taxon>Sordariomycetes</taxon>
        <taxon>Hypocreomycetidae</taxon>
        <taxon>Hypocreales</taxon>
        <taxon>Clavicipitaceae</taxon>
        <taxon>Ustilaginoidea</taxon>
    </lineage>
</organism>
<feature type="compositionally biased region" description="Gly residues" evidence="1">
    <location>
        <begin position="114"/>
        <end position="124"/>
    </location>
</feature>
<feature type="region of interest" description="Disordered" evidence="1">
    <location>
        <begin position="185"/>
        <end position="211"/>
    </location>
</feature>
<dbReference type="Proteomes" id="UP000054053">
    <property type="component" value="Unassembled WGS sequence"/>
</dbReference>
<gene>
    <name evidence="2" type="ORF">UVI_02018300</name>
</gene>